<proteinExistence type="predicted"/>
<accession>A0A1Z4JGK6</accession>
<dbReference type="EMBL" id="AP018203">
    <property type="protein sequence ID" value="BAY55850.1"/>
    <property type="molecule type" value="Genomic_DNA"/>
</dbReference>
<reference evidence="1 2" key="1">
    <citation type="submission" date="2017-06" db="EMBL/GenBank/DDBJ databases">
        <title>Genome sequencing of cyanobaciteial culture collection at National Institute for Environmental Studies (NIES).</title>
        <authorList>
            <person name="Hirose Y."/>
            <person name="Shimura Y."/>
            <person name="Fujisawa T."/>
            <person name="Nakamura Y."/>
            <person name="Kawachi M."/>
        </authorList>
    </citation>
    <scope>NUCLEOTIDE SEQUENCE [LARGE SCALE GENOMIC DNA]</scope>
    <source>
        <strain evidence="1 2">NIES-2135</strain>
    </source>
</reference>
<dbReference type="Gene3D" id="2.150.10.10">
    <property type="entry name" value="Serralysin-like metalloprotease, C-terminal"/>
    <property type="match status" value="1"/>
</dbReference>
<name>A0A1Z4JGK6_LEPBY</name>
<dbReference type="Proteomes" id="UP000217895">
    <property type="component" value="Chromosome"/>
</dbReference>
<evidence type="ECO:0000313" key="2">
    <source>
        <dbReference type="Proteomes" id="UP000217895"/>
    </source>
</evidence>
<evidence type="ECO:0000313" key="1">
    <source>
        <dbReference type="EMBL" id="BAY55850.1"/>
    </source>
</evidence>
<dbReference type="AlphaFoldDB" id="A0A1Z4JGK6"/>
<sequence length="348" mass="34956">MSKFLTFINGARRLATAITLSLGSVDGNKIVATKSNGKLDNSFVDWANPSAIGTDTPSTGRFTTLTLTGGNASTSTTTGDIVGAGGAGFGGNIYGGGSLNLPGLMINSNGAIQTTGVGAGSVVGNARGSAAVDLQTIRFSAARVASGTQSVVVGGSDNQASSTWSIVIGGVGNQATGFASTICGGENNQATAQYGVIISGTWGLANKFGQQAQAPGRFSTQGDAQKSSLVAYGATANATPANILLDNNISRCTLANNQAWRFTIEVIAKQVSSTNHASFQIEGTIVRGANAASTTLGTTNKTTILNGQSWDFNVSADTTNGALTLTATGAAATTIRWVAAISLVEVIG</sequence>
<keyword evidence="2" id="KW-1185">Reference proteome</keyword>
<organism evidence="1 2">
    <name type="scientific">Leptolyngbya boryana NIES-2135</name>
    <dbReference type="NCBI Taxonomy" id="1973484"/>
    <lineage>
        <taxon>Bacteria</taxon>
        <taxon>Bacillati</taxon>
        <taxon>Cyanobacteriota</taxon>
        <taxon>Cyanophyceae</taxon>
        <taxon>Leptolyngbyales</taxon>
        <taxon>Leptolyngbyaceae</taxon>
        <taxon>Leptolyngbya group</taxon>
        <taxon>Leptolyngbya</taxon>
    </lineage>
</organism>
<gene>
    <name evidence="1" type="ORF">NIES2135_26750</name>
</gene>
<protein>
    <submittedName>
        <fullName evidence="1">Uncharacterized protein</fullName>
    </submittedName>
</protein>
<dbReference type="InterPro" id="IPR011049">
    <property type="entry name" value="Serralysin-like_metalloprot_C"/>
</dbReference>